<sequence>MVMRTIMKNERMHDHLSRNDHITWQFNLSGSSCSVGLEEVILERGTNFVGGERELRESLEKWKRHQIEHKQLQGGFLWKDRSVLSKKVEAGAISGVSVLEEVVATVSSIISNVDAVDLGSDLPKFLESFLQKVEAILQDVEEQNLDAGVLAEVVDQTISLIQTLQEPGNSLSLLFCFCFRANNYCVRSELTSDNGLSISCLGYPRASRHCLNFARHSSNIVFEEFVRSNLIAPPLMKPLGWHEAKCVY</sequence>
<organism evidence="1 2">
    <name type="scientific">Porites lobata</name>
    <dbReference type="NCBI Taxonomy" id="104759"/>
    <lineage>
        <taxon>Eukaryota</taxon>
        <taxon>Metazoa</taxon>
        <taxon>Cnidaria</taxon>
        <taxon>Anthozoa</taxon>
        <taxon>Hexacorallia</taxon>
        <taxon>Scleractinia</taxon>
        <taxon>Fungiina</taxon>
        <taxon>Poritidae</taxon>
        <taxon>Porites</taxon>
    </lineage>
</organism>
<dbReference type="EMBL" id="CALNXK010000103">
    <property type="protein sequence ID" value="CAH3156063.1"/>
    <property type="molecule type" value="Genomic_DNA"/>
</dbReference>
<reference evidence="1 2" key="1">
    <citation type="submission" date="2022-05" db="EMBL/GenBank/DDBJ databases">
        <authorList>
            <consortium name="Genoscope - CEA"/>
            <person name="William W."/>
        </authorList>
    </citation>
    <scope>NUCLEOTIDE SEQUENCE [LARGE SCALE GENOMIC DNA]</scope>
</reference>
<evidence type="ECO:0000313" key="2">
    <source>
        <dbReference type="Proteomes" id="UP001159405"/>
    </source>
</evidence>
<dbReference type="Proteomes" id="UP001159405">
    <property type="component" value="Unassembled WGS sequence"/>
</dbReference>
<evidence type="ECO:0000313" key="1">
    <source>
        <dbReference type="EMBL" id="CAH3156063.1"/>
    </source>
</evidence>
<keyword evidence="2" id="KW-1185">Reference proteome</keyword>
<proteinExistence type="predicted"/>
<protein>
    <submittedName>
        <fullName evidence="1">Uncharacterized protein</fullName>
    </submittedName>
</protein>
<accession>A0ABN8Q7B0</accession>
<comment type="caution">
    <text evidence="1">The sequence shown here is derived from an EMBL/GenBank/DDBJ whole genome shotgun (WGS) entry which is preliminary data.</text>
</comment>
<name>A0ABN8Q7B0_9CNID</name>
<dbReference type="PROSITE" id="PS51257">
    <property type="entry name" value="PROKAR_LIPOPROTEIN"/>
    <property type="match status" value="1"/>
</dbReference>
<gene>
    <name evidence="1" type="ORF">PLOB_00001636</name>
</gene>